<dbReference type="Proteomes" id="UP000253759">
    <property type="component" value="Unassembled WGS sequence"/>
</dbReference>
<evidence type="ECO:0000256" key="1">
    <source>
        <dbReference type="SAM" id="Phobius"/>
    </source>
</evidence>
<keyword evidence="1" id="KW-0812">Transmembrane</keyword>
<dbReference type="InterPro" id="IPR000383">
    <property type="entry name" value="Xaa-Pro-like_dom"/>
</dbReference>
<dbReference type="SUPFAM" id="SSF53474">
    <property type="entry name" value="alpha/beta-Hydrolases"/>
    <property type="match status" value="1"/>
</dbReference>
<feature type="domain" description="Xaa-Pro dipeptidyl-peptidase-like" evidence="2">
    <location>
        <begin position="83"/>
        <end position="159"/>
    </location>
</feature>
<comment type="caution">
    <text evidence="3">The sequence shown here is derived from an EMBL/GenBank/DDBJ whole genome shotgun (WGS) entry which is preliminary data.</text>
</comment>
<dbReference type="EMBL" id="QQNH01000025">
    <property type="protein sequence ID" value="RDE08046.1"/>
    <property type="molecule type" value="Genomic_DNA"/>
</dbReference>
<evidence type="ECO:0000313" key="4">
    <source>
        <dbReference type="Proteomes" id="UP000253759"/>
    </source>
</evidence>
<name>A0A369W079_9HYPH</name>
<protein>
    <recommendedName>
        <fullName evidence="2">Xaa-Pro dipeptidyl-peptidase-like domain-containing protein</fullName>
    </recommendedName>
</protein>
<dbReference type="GO" id="GO:0016787">
    <property type="term" value="F:hydrolase activity"/>
    <property type="evidence" value="ECO:0007669"/>
    <property type="project" value="InterPro"/>
</dbReference>
<keyword evidence="1" id="KW-1133">Transmembrane helix</keyword>
<reference evidence="4" key="1">
    <citation type="submission" date="2018-07" db="EMBL/GenBank/DDBJ databases">
        <authorList>
            <person name="Liu B.-T."/>
            <person name="Du Z."/>
        </authorList>
    </citation>
    <scope>NUCLEOTIDE SEQUENCE [LARGE SCALE GENOMIC DNA]</scope>
    <source>
        <strain evidence="4">XYN52</strain>
    </source>
</reference>
<dbReference type="AlphaFoldDB" id="A0A369W079"/>
<feature type="transmembrane region" description="Helical" evidence="1">
    <location>
        <begin position="6"/>
        <end position="26"/>
    </location>
</feature>
<dbReference type="Pfam" id="PF02129">
    <property type="entry name" value="Peptidase_S15"/>
    <property type="match status" value="1"/>
</dbReference>
<accession>A0A369W079</accession>
<dbReference type="InterPro" id="IPR029058">
    <property type="entry name" value="AB_hydrolase_fold"/>
</dbReference>
<dbReference type="Gene3D" id="3.40.50.1820">
    <property type="entry name" value="alpha/beta hydrolase"/>
    <property type="match status" value="1"/>
</dbReference>
<dbReference type="PANTHER" id="PTHR12277:SF81">
    <property type="entry name" value="PROTEIN ABHD13"/>
    <property type="match status" value="1"/>
</dbReference>
<keyword evidence="4" id="KW-1185">Reference proteome</keyword>
<dbReference type="OrthoDB" id="9798884at2"/>
<evidence type="ECO:0000259" key="2">
    <source>
        <dbReference type="Pfam" id="PF02129"/>
    </source>
</evidence>
<evidence type="ECO:0000313" key="3">
    <source>
        <dbReference type="EMBL" id="RDE08046.1"/>
    </source>
</evidence>
<gene>
    <name evidence="3" type="ORF">DVH29_13620</name>
</gene>
<proteinExistence type="predicted"/>
<organism evidence="3 4">
    <name type="scientific">Pelagibacterium lacus</name>
    <dbReference type="NCBI Taxonomy" id="2282655"/>
    <lineage>
        <taxon>Bacteria</taxon>
        <taxon>Pseudomonadati</taxon>
        <taxon>Pseudomonadota</taxon>
        <taxon>Alphaproteobacteria</taxon>
        <taxon>Hyphomicrobiales</taxon>
        <taxon>Devosiaceae</taxon>
        <taxon>Pelagibacterium</taxon>
    </lineage>
</organism>
<keyword evidence="1" id="KW-0472">Membrane</keyword>
<dbReference type="PANTHER" id="PTHR12277">
    <property type="entry name" value="ALPHA/BETA HYDROLASE DOMAIN-CONTAINING PROTEIN"/>
    <property type="match status" value="1"/>
</dbReference>
<sequence>MVKKIAIGVVVLLVVVYGGLLAYLYVNQRSFFFSPAGEIFDPQAVGMAAEIVSIPTSEGEVIAGWYAPPADALPAILYLKGNTGSFSAEHERFAAFVEAGYGFLSVDYRGFPLSPGEITQDHILADALAAFDWLAEREDAIVVWGRSLGASPAVWVASQRAADALLLETPFYSAVNVAAERYPFAPVAWLMLDQFRSNDWIGAVEEPLMVAHGTADMTVGVSNGERLYVEAPNPYLLWIEEGADHGDLWARGIWGRAQAFFAEAGGR</sequence>
<dbReference type="RefSeq" id="WP_114646739.1">
    <property type="nucleotide sequence ID" value="NZ_QQNH01000025.1"/>
</dbReference>